<gene>
    <name evidence="5" type="ORF">KPH14_006529</name>
</gene>
<proteinExistence type="inferred from homology"/>
<comment type="similarity">
    <text evidence="4">Belongs to the copper transporter (Ctr) (TC 1.A.56) family. SLC31A subfamily.</text>
</comment>
<protein>
    <recommendedName>
        <fullName evidence="4">Copper transport protein</fullName>
    </recommendedName>
</protein>
<keyword evidence="4" id="KW-0186">Copper</keyword>
<keyword evidence="3 4" id="KW-0472">Membrane</keyword>
<keyword evidence="1 4" id="KW-0812">Transmembrane</keyword>
<comment type="caution">
    <text evidence="5">The sequence shown here is derived from an EMBL/GenBank/DDBJ whole genome shotgun (WGS) entry which is preliminary data.</text>
</comment>
<evidence type="ECO:0000256" key="1">
    <source>
        <dbReference type="ARBA" id="ARBA00022692"/>
    </source>
</evidence>
<feature type="transmembrane region" description="Helical" evidence="4">
    <location>
        <begin position="69"/>
        <end position="93"/>
    </location>
</feature>
<keyword evidence="6" id="KW-1185">Reference proteome</keyword>
<reference evidence="5" key="1">
    <citation type="submission" date="2021-08" db="EMBL/GenBank/DDBJ databases">
        <authorList>
            <person name="Misof B."/>
            <person name="Oliver O."/>
            <person name="Podsiadlowski L."/>
            <person name="Donath A."/>
            <person name="Peters R."/>
            <person name="Mayer C."/>
            <person name="Rust J."/>
            <person name="Gunkel S."/>
            <person name="Lesny P."/>
            <person name="Martin S."/>
            <person name="Oeyen J.P."/>
            <person name="Petersen M."/>
            <person name="Panagiotis P."/>
            <person name="Wilbrandt J."/>
            <person name="Tanja T."/>
        </authorList>
    </citation>
    <scope>NUCLEOTIDE SEQUENCE</scope>
    <source>
        <strain evidence="5">GBR_01_08_01A</strain>
        <tissue evidence="5">Thorax + abdomen</tissue>
    </source>
</reference>
<comment type="subcellular location">
    <subcellularLocation>
        <location evidence="4">Membrane</location>
        <topology evidence="4">Multi-pass membrane protein</topology>
    </subcellularLocation>
</comment>
<reference evidence="5" key="2">
    <citation type="journal article" date="2023" name="Commun. Biol.">
        <title>Intrasexual cuticular hydrocarbon dimorphism in a wasp sheds light on hydrocarbon biosynthesis genes in Hymenoptera.</title>
        <authorList>
            <person name="Moris V.C."/>
            <person name="Podsiadlowski L."/>
            <person name="Martin S."/>
            <person name="Oeyen J.P."/>
            <person name="Donath A."/>
            <person name="Petersen M."/>
            <person name="Wilbrandt J."/>
            <person name="Misof B."/>
            <person name="Liedtke D."/>
            <person name="Thamm M."/>
            <person name="Scheiner R."/>
            <person name="Schmitt T."/>
            <person name="Niehuis O."/>
        </authorList>
    </citation>
    <scope>NUCLEOTIDE SEQUENCE</scope>
    <source>
        <strain evidence="5">GBR_01_08_01A</strain>
    </source>
</reference>
<evidence type="ECO:0000313" key="5">
    <source>
        <dbReference type="EMBL" id="KAK2584086.1"/>
    </source>
</evidence>
<dbReference type="Proteomes" id="UP001258017">
    <property type="component" value="Unassembled WGS sequence"/>
</dbReference>
<accession>A0AAD9VRC8</accession>
<organism evidence="5 6">
    <name type="scientific">Odynerus spinipes</name>
    <dbReference type="NCBI Taxonomy" id="1348599"/>
    <lineage>
        <taxon>Eukaryota</taxon>
        <taxon>Metazoa</taxon>
        <taxon>Ecdysozoa</taxon>
        <taxon>Arthropoda</taxon>
        <taxon>Hexapoda</taxon>
        <taxon>Insecta</taxon>
        <taxon>Pterygota</taxon>
        <taxon>Neoptera</taxon>
        <taxon>Endopterygota</taxon>
        <taxon>Hymenoptera</taxon>
        <taxon>Apocrita</taxon>
        <taxon>Aculeata</taxon>
        <taxon>Vespoidea</taxon>
        <taxon>Vespidae</taxon>
        <taxon>Eumeninae</taxon>
        <taxon>Odynerus</taxon>
    </lineage>
</organism>
<feature type="transmembrane region" description="Helical" evidence="4">
    <location>
        <begin position="99"/>
        <end position="118"/>
    </location>
</feature>
<keyword evidence="4" id="KW-0813">Transport</keyword>
<dbReference type="AlphaFoldDB" id="A0AAD9VRC8"/>
<dbReference type="GO" id="GO:0016020">
    <property type="term" value="C:membrane"/>
    <property type="evidence" value="ECO:0007669"/>
    <property type="project" value="UniProtKB-SubCell"/>
</dbReference>
<name>A0AAD9VRC8_9HYME</name>
<dbReference type="EMBL" id="JAIFRP010000026">
    <property type="protein sequence ID" value="KAK2584086.1"/>
    <property type="molecule type" value="Genomic_DNA"/>
</dbReference>
<evidence type="ECO:0000256" key="2">
    <source>
        <dbReference type="ARBA" id="ARBA00022989"/>
    </source>
</evidence>
<evidence type="ECO:0000256" key="3">
    <source>
        <dbReference type="ARBA" id="ARBA00023136"/>
    </source>
</evidence>
<dbReference type="GO" id="GO:0005375">
    <property type="term" value="F:copper ion transmembrane transporter activity"/>
    <property type="evidence" value="ECO:0007669"/>
    <property type="project" value="UniProtKB-UniRule"/>
</dbReference>
<evidence type="ECO:0000256" key="4">
    <source>
        <dbReference type="RuleBase" id="RU367022"/>
    </source>
</evidence>
<dbReference type="PANTHER" id="PTHR12483">
    <property type="entry name" value="SOLUTE CARRIER FAMILY 31 COPPER TRANSPORTERS"/>
    <property type="match status" value="1"/>
</dbReference>
<dbReference type="PANTHER" id="PTHR12483:SF115">
    <property type="entry name" value="COPPER TRANSPORT PROTEIN"/>
    <property type="match status" value="1"/>
</dbReference>
<sequence>MNSMAFHGGVTETILFKEWRTTDWNGMSGSMVGIILLTIIYEGLKSYRDHLFKDTAISRKKVKRTKIQMLFSTVHFLQAVLHVVQMIIGYFLMLIFMTYNVWLCIAMVIGTGLGYWLFAWEKSDGENTDCCS</sequence>
<evidence type="ECO:0000313" key="6">
    <source>
        <dbReference type="Proteomes" id="UP001258017"/>
    </source>
</evidence>
<feature type="transmembrane region" description="Helical" evidence="4">
    <location>
        <begin position="24"/>
        <end position="44"/>
    </location>
</feature>
<dbReference type="InterPro" id="IPR007274">
    <property type="entry name" value="Cop_transporter"/>
</dbReference>
<keyword evidence="2 4" id="KW-1133">Transmembrane helix</keyword>
<keyword evidence="4" id="KW-0187">Copper transport</keyword>
<dbReference type="Pfam" id="PF04145">
    <property type="entry name" value="Ctr"/>
    <property type="match status" value="1"/>
</dbReference>
<keyword evidence="4" id="KW-0406">Ion transport</keyword>